<gene>
    <name evidence="6" type="ORF">E1B00_07310</name>
</gene>
<dbReference type="InterPro" id="IPR015860">
    <property type="entry name" value="ABC_transpr_TagH-like"/>
</dbReference>
<evidence type="ECO:0000256" key="3">
    <source>
        <dbReference type="ARBA" id="ARBA00022741"/>
    </source>
</evidence>
<evidence type="ECO:0000256" key="2">
    <source>
        <dbReference type="ARBA" id="ARBA00022448"/>
    </source>
</evidence>
<dbReference type="CDD" id="cd03220">
    <property type="entry name" value="ABC_KpsT_Wzt"/>
    <property type="match status" value="1"/>
</dbReference>
<feature type="domain" description="ABC transporter" evidence="5">
    <location>
        <begin position="27"/>
        <end position="249"/>
    </location>
</feature>
<evidence type="ECO:0000313" key="6">
    <source>
        <dbReference type="EMBL" id="TNJ35548.1"/>
    </source>
</evidence>
<keyword evidence="2" id="KW-0813">Transport</keyword>
<dbReference type="Gene3D" id="3.40.50.300">
    <property type="entry name" value="P-loop containing nucleotide triphosphate hydrolases"/>
    <property type="match status" value="1"/>
</dbReference>
<proteinExistence type="inferred from homology"/>
<keyword evidence="7" id="KW-1185">Reference proteome</keyword>
<dbReference type="SUPFAM" id="SSF52540">
    <property type="entry name" value="P-loop containing nucleoside triphosphate hydrolases"/>
    <property type="match status" value="1"/>
</dbReference>
<protein>
    <submittedName>
        <fullName evidence="6">ABC transporter ATP-binding protein</fullName>
    </submittedName>
</protein>
<dbReference type="PROSITE" id="PS50893">
    <property type="entry name" value="ABC_TRANSPORTER_2"/>
    <property type="match status" value="1"/>
</dbReference>
<reference evidence="6 7" key="1">
    <citation type="submission" date="2019-03" db="EMBL/GenBank/DDBJ databases">
        <title>Arenimonas daejeonensis sp. nov., isolated from compost.</title>
        <authorList>
            <person name="Jeon C.O."/>
        </authorList>
    </citation>
    <scope>NUCLEOTIDE SEQUENCE [LARGE SCALE GENOMIC DNA]</scope>
    <source>
        <strain evidence="6 7">R29</strain>
    </source>
</reference>
<dbReference type="CDD" id="cd10147">
    <property type="entry name" value="Wzt_C-like"/>
    <property type="match status" value="1"/>
</dbReference>
<dbReference type="InterPro" id="IPR050683">
    <property type="entry name" value="Bact_Polysacc_Export_ATP-bd"/>
</dbReference>
<evidence type="ECO:0000259" key="5">
    <source>
        <dbReference type="PROSITE" id="PS50893"/>
    </source>
</evidence>
<dbReference type="InterPro" id="IPR003439">
    <property type="entry name" value="ABC_transporter-like_ATP-bd"/>
</dbReference>
<accession>A0A5C4RX40</accession>
<dbReference type="Proteomes" id="UP000305760">
    <property type="component" value="Unassembled WGS sequence"/>
</dbReference>
<organism evidence="6 7">
    <name type="scientific">Arenimonas terrae</name>
    <dbReference type="NCBI Taxonomy" id="2546226"/>
    <lineage>
        <taxon>Bacteria</taxon>
        <taxon>Pseudomonadati</taxon>
        <taxon>Pseudomonadota</taxon>
        <taxon>Gammaproteobacteria</taxon>
        <taxon>Lysobacterales</taxon>
        <taxon>Lysobacteraceae</taxon>
        <taxon>Arenimonas</taxon>
    </lineage>
</organism>
<comment type="caution">
    <text evidence="6">The sequence shown here is derived from an EMBL/GenBank/DDBJ whole genome shotgun (WGS) entry which is preliminary data.</text>
</comment>
<evidence type="ECO:0000256" key="1">
    <source>
        <dbReference type="ARBA" id="ARBA00005417"/>
    </source>
</evidence>
<dbReference type="GO" id="GO:0016887">
    <property type="term" value="F:ATP hydrolysis activity"/>
    <property type="evidence" value="ECO:0007669"/>
    <property type="project" value="InterPro"/>
</dbReference>
<dbReference type="RefSeq" id="WP_139447100.1">
    <property type="nucleotide sequence ID" value="NZ_SMDR01000001.1"/>
</dbReference>
<dbReference type="EMBL" id="SMDR01000001">
    <property type="protein sequence ID" value="TNJ35548.1"/>
    <property type="molecule type" value="Genomic_DNA"/>
</dbReference>
<keyword evidence="3" id="KW-0547">Nucleotide-binding</keyword>
<dbReference type="AlphaFoldDB" id="A0A5C4RX40"/>
<dbReference type="GO" id="GO:0140359">
    <property type="term" value="F:ABC-type transporter activity"/>
    <property type="evidence" value="ECO:0007669"/>
    <property type="project" value="InterPro"/>
</dbReference>
<dbReference type="InterPro" id="IPR003593">
    <property type="entry name" value="AAA+_ATPase"/>
</dbReference>
<dbReference type="Pfam" id="PF00005">
    <property type="entry name" value="ABC_tran"/>
    <property type="match status" value="1"/>
</dbReference>
<dbReference type="SMART" id="SM00382">
    <property type="entry name" value="AAA"/>
    <property type="match status" value="1"/>
</dbReference>
<dbReference type="GO" id="GO:0016020">
    <property type="term" value="C:membrane"/>
    <property type="evidence" value="ECO:0007669"/>
    <property type="project" value="InterPro"/>
</dbReference>
<evidence type="ECO:0000256" key="4">
    <source>
        <dbReference type="ARBA" id="ARBA00022840"/>
    </source>
</evidence>
<dbReference type="InterPro" id="IPR027417">
    <property type="entry name" value="P-loop_NTPase"/>
</dbReference>
<dbReference type="PANTHER" id="PTHR46743">
    <property type="entry name" value="TEICHOIC ACIDS EXPORT ATP-BINDING PROTEIN TAGH"/>
    <property type="match status" value="1"/>
</dbReference>
<keyword evidence="4 6" id="KW-0067">ATP-binding</keyword>
<comment type="similarity">
    <text evidence="1">Belongs to the ABC transporter superfamily.</text>
</comment>
<evidence type="ECO:0000313" key="7">
    <source>
        <dbReference type="Proteomes" id="UP000305760"/>
    </source>
</evidence>
<dbReference type="InterPro" id="IPR029439">
    <property type="entry name" value="Wzt_C"/>
</dbReference>
<name>A0A5C4RX40_9GAMM</name>
<dbReference type="GO" id="GO:0005524">
    <property type="term" value="F:ATP binding"/>
    <property type="evidence" value="ECO:0007669"/>
    <property type="project" value="UniProtKB-KW"/>
</dbReference>
<dbReference type="PANTHER" id="PTHR46743:SF2">
    <property type="entry name" value="TEICHOIC ACIDS EXPORT ATP-BINDING PROTEIN TAGH"/>
    <property type="match status" value="1"/>
</dbReference>
<sequence>MSVEPLVRVAGLGKRYPVLGHRGDRISALWDVVRGRPPRRVVSVLEDVNFEVRPGESLAVIGENGAGKSTLLKLLTGVLTPSRGSVSTRGSIGALLELGAGFHPELSGRDNVRLSAALHGLDASTLAARLPEIEAFADIGGYIDEPVKHYSSGMVVRLGFAVIAAVRPQLLITDEVLAVGDENFQRKCIRWLDDYLATGGTLLLVSHSMYHVQKLCRRAIWLHEGRVAALGDVFEVSQRYLAAQEARQAVEAAAPVPAGRPEFSVESVAINGSDGQGPATVLAGDRLVQDVVLHSRDGRAPVMLNGWVRADGTPVYGVSSEMDGIAAEALGDGRFRFRLCFEPLTLLPGSYRLRTHALDPEGLRLFDTLDREVEVAGQAREYGLVRLPHRWLEPGA</sequence>
<dbReference type="OrthoDB" id="9778870at2"/>